<gene>
    <name evidence="1" type="ORF">TGAMA5MH_09768</name>
</gene>
<dbReference type="InterPro" id="IPR032675">
    <property type="entry name" value="LRR_dom_sf"/>
</dbReference>
<sequence>MFHDIRLTRGIPRLLRTLLERPDLADRVRRFSNYTEYTDSSLSQEFIPTLFDNLAARFGLDDVSTELREWMHQIRVDAFERELWMLEMTVALLNKVTAVFVTIPASDFEHKFVFGKLFMKSVTMSSVKRLFISRHGHSNCKLDLGCLGNFLGMMPHLERLDVNFCGGATQFLPLYELRSLILNQSIISAASLKRLVMSCPKLERFEYCGPRAQSNVGDVLDFTWEEMQRILALRKNTLKHVNAGFHNFMLPYYTLRGEFGSFAEFKALEKLLVEVFSLDPVGDFADLLPESLTLLGIRYIQEEWKGVEQLANAVKSGRFSQLKKVVLDLGQGEFEVARKQLDIAGIACVIYEYRPHPFGILFHDFETTYTDS</sequence>
<dbReference type="OrthoDB" id="4757858at2759"/>
<evidence type="ECO:0000313" key="1">
    <source>
        <dbReference type="EMBL" id="PNP38409.1"/>
    </source>
</evidence>
<dbReference type="EMBL" id="MTYH01000105">
    <property type="protein sequence ID" value="PNP38409.1"/>
    <property type="molecule type" value="Genomic_DNA"/>
</dbReference>
<proteinExistence type="predicted"/>
<organism evidence="1 2">
    <name type="scientific">Trichoderma gamsii</name>
    <dbReference type="NCBI Taxonomy" id="398673"/>
    <lineage>
        <taxon>Eukaryota</taxon>
        <taxon>Fungi</taxon>
        <taxon>Dikarya</taxon>
        <taxon>Ascomycota</taxon>
        <taxon>Pezizomycotina</taxon>
        <taxon>Sordariomycetes</taxon>
        <taxon>Hypocreomycetidae</taxon>
        <taxon>Hypocreales</taxon>
        <taxon>Hypocreaceae</taxon>
        <taxon>Trichoderma</taxon>
    </lineage>
</organism>
<evidence type="ECO:0000313" key="2">
    <source>
        <dbReference type="Proteomes" id="UP000236546"/>
    </source>
</evidence>
<dbReference type="AlphaFoldDB" id="A0A2K0SYQ0"/>
<accession>A0A2K0SYQ0</accession>
<protein>
    <recommendedName>
        <fullName evidence="3">F-box domain-containing protein</fullName>
    </recommendedName>
</protein>
<reference evidence="1 2" key="1">
    <citation type="submission" date="2017-02" db="EMBL/GenBank/DDBJ databases">
        <title>Genomes of Trichoderma spp. with biocontrol activity.</title>
        <authorList>
            <person name="Gardiner D."/>
            <person name="Kazan K."/>
            <person name="Vos C."/>
            <person name="Harvey P."/>
        </authorList>
    </citation>
    <scope>NUCLEOTIDE SEQUENCE [LARGE SCALE GENOMIC DNA]</scope>
    <source>
        <strain evidence="1 2">A5MH</strain>
    </source>
</reference>
<dbReference type="Gene3D" id="3.80.10.10">
    <property type="entry name" value="Ribonuclease Inhibitor"/>
    <property type="match status" value="1"/>
</dbReference>
<comment type="caution">
    <text evidence="1">The sequence shown here is derived from an EMBL/GenBank/DDBJ whole genome shotgun (WGS) entry which is preliminary data.</text>
</comment>
<dbReference type="SUPFAM" id="SSF52047">
    <property type="entry name" value="RNI-like"/>
    <property type="match status" value="1"/>
</dbReference>
<name>A0A2K0SYQ0_9HYPO</name>
<evidence type="ECO:0008006" key="3">
    <source>
        <dbReference type="Google" id="ProtNLM"/>
    </source>
</evidence>
<dbReference type="Proteomes" id="UP000236546">
    <property type="component" value="Unassembled WGS sequence"/>
</dbReference>